<dbReference type="Proteomes" id="UP001202328">
    <property type="component" value="Unassembled WGS sequence"/>
</dbReference>
<reference evidence="1" key="1">
    <citation type="submission" date="2022-04" db="EMBL/GenBank/DDBJ databases">
        <title>A functionally conserved STORR gene fusion in Papaver species that diverged 16.8 million years ago.</title>
        <authorList>
            <person name="Catania T."/>
        </authorList>
    </citation>
    <scope>NUCLEOTIDE SEQUENCE</scope>
    <source>
        <strain evidence="1">S-188037</strain>
    </source>
</reference>
<keyword evidence="2" id="KW-1185">Reference proteome</keyword>
<accession>A0AAD4TK85</accession>
<proteinExistence type="predicted"/>
<sequence>GTAGARKLEGIVDKIKGTAGKVTRKIKGTAGKVARKIKGTSGKVTRKIKGGAVIMKTNSNKRRC</sequence>
<organism evidence="1 2">
    <name type="scientific">Papaver atlanticum</name>
    <dbReference type="NCBI Taxonomy" id="357466"/>
    <lineage>
        <taxon>Eukaryota</taxon>
        <taxon>Viridiplantae</taxon>
        <taxon>Streptophyta</taxon>
        <taxon>Embryophyta</taxon>
        <taxon>Tracheophyta</taxon>
        <taxon>Spermatophyta</taxon>
        <taxon>Magnoliopsida</taxon>
        <taxon>Ranunculales</taxon>
        <taxon>Papaveraceae</taxon>
        <taxon>Papaveroideae</taxon>
        <taxon>Papaver</taxon>
    </lineage>
</organism>
<feature type="non-terminal residue" evidence="1">
    <location>
        <position position="1"/>
    </location>
</feature>
<dbReference type="EMBL" id="JAJJMB010001160">
    <property type="protein sequence ID" value="KAI3958444.1"/>
    <property type="molecule type" value="Genomic_DNA"/>
</dbReference>
<evidence type="ECO:0000313" key="1">
    <source>
        <dbReference type="EMBL" id="KAI3958444.1"/>
    </source>
</evidence>
<dbReference type="AlphaFoldDB" id="A0AAD4TK85"/>
<gene>
    <name evidence="1" type="ORF">MKW98_011132</name>
</gene>
<name>A0AAD4TK85_9MAGN</name>
<comment type="caution">
    <text evidence="1">The sequence shown here is derived from an EMBL/GenBank/DDBJ whole genome shotgun (WGS) entry which is preliminary data.</text>
</comment>
<evidence type="ECO:0000313" key="2">
    <source>
        <dbReference type="Proteomes" id="UP001202328"/>
    </source>
</evidence>
<protein>
    <submittedName>
        <fullName evidence="1">Uncharacterized protein</fullName>
    </submittedName>
</protein>